<proteinExistence type="predicted"/>
<name>A0ACB7UBS9_DIOAL</name>
<gene>
    <name evidence="1" type="ORF">IHE45_17G038100</name>
</gene>
<protein>
    <submittedName>
        <fullName evidence="1">Achaete-scute transcription factor-related protein</fullName>
    </submittedName>
</protein>
<organism evidence="1 2">
    <name type="scientific">Dioscorea alata</name>
    <name type="common">Purple yam</name>
    <dbReference type="NCBI Taxonomy" id="55571"/>
    <lineage>
        <taxon>Eukaryota</taxon>
        <taxon>Viridiplantae</taxon>
        <taxon>Streptophyta</taxon>
        <taxon>Embryophyta</taxon>
        <taxon>Tracheophyta</taxon>
        <taxon>Spermatophyta</taxon>
        <taxon>Magnoliopsida</taxon>
        <taxon>Liliopsida</taxon>
        <taxon>Dioscoreales</taxon>
        <taxon>Dioscoreaceae</taxon>
        <taxon>Dioscorea</taxon>
    </lineage>
</organism>
<reference evidence="2" key="1">
    <citation type="journal article" date="2022" name="Nat. Commun.">
        <title>Chromosome evolution and the genetic basis of agronomically important traits in greater yam.</title>
        <authorList>
            <person name="Bredeson J.V."/>
            <person name="Lyons J.B."/>
            <person name="Oniyinde I.O."/>
            <person name="Okereke N.R."/>
            <person name="Kolade O."/>
            <person name="Nnabue I."/>
            <person name="Nwadili C.O."/>
            <person name="Hribova E."/>
            <person name="Parker M."/>
            <person name="Nwogha J."/>
            <person name="Shu S."/>
            <person name="Carlson J."/>
            <person name="Kariba R."/>
            <person name="Muthemba S."/>
            <person name="Knop K."/>
            <person name="Barton G.J."/>
            <person name="Sherwood A.V."/>
            <person name="Lopez-Montes A."/>
            <person name="Asiedu R."/>
            <person name="Jamnadass R."/>
            <person name="Muchugi A."/>
            <person name="Goodstein D."/>
            <person name="Egesi C.N."/>
            <person name="Featherston J."/>
            <person name="Asfaw A."/>
            <person name="Simpson G.G."/>
            <person name="Dolezel J."/>
            <person name="Hendre P.S."/>
            <person name="Van Deynze A."/>
            <person name="Kumar P.L."/>
            <person name="Obidiegwu J.E."/>
            <person name="Bhattacharjee R."/>
            <person name="Rokhsar D.S."/>
        </authorList>
    </citation>
    <scope>NUCLEOTIDE SEQUENCE [LARGE SCALE GENOMIC DNA]</scope>
    <source>
        <strain evidence="2">cv. TDa95/00328</strain>
    </source>
</reference>
<evidence type="ECO:0000313" key="1">
    <source>
        <dbReference type="EMBL" id="KAH7657690.1"/>
    </source>
</evidence>
<dbReference type="Proteomes" id="UP000827976">
    <property type="component" value="Chromosome 17"/>
</dbReference>
<dbReference type="EMBL" id="CM037027">
    <property type="protein sequence ID" value="KAH7657690.1"/>
    <property type="molecule type" value="Genomic_DNA"/>
</dbReference>
<accession>A0ACB7UBS9</accession>
<comment type="caution">
    <text evidence="1">The sequence shown here is derived from an EMBL/GenBank/DDBJ whole genome shotgun (WGS) entry which is preliminary data.</text>
</comment>
<keyword evidence="2" id="KW-1185">Reference proteome</keyword>
<sequence length="148" mass="16884">MEKSKAAPKLERKIVEKNRRDHMKLLLSNLDSLLPNYSPNTKEMMAIPERLEEAVKYIKELRMRVEKMKEEMERLGSSEGTRQQGNMIIDIKVQNMGSGLYVLLLSLRGGFSAFTEALLMLKEEGMEIVTANFISRGITCITIRCSVT</sequence>
<evidence type="ECO:0000313" key="2">
    <source>
        <dbReference type="Proteomes" id="UP000827976"/>
    </source>
</evidence>